<comment type="caution">
    <text evidence="2">The sequence shown here is derived from an EMBL/GenBank/DDBJ whole genome shotgun (WGS) entry which is preliminary data.</text>
</comment>
<gene>
    <name evidence="2" type="ORF">PR048_029071</name>
</gene>
<evidence type="ECO:0000313" key="2">
    <source>
        <dbReference type="EMBL" id="KAJ8870060.1"/>
    </source>
</evidence>
<name>A0ABQ9GCC0_9NEOP</name>
<feature type="compositionally biased region" description="Acidic residues" evidence="1">
    <location>
        <begin position="1"/>
        <end position="13"/>
    </location>
</feature>
<dbReference type="EMBL" id="JARBHB010000013">
    <property type="protein sequence ID" value="KAJ8870060.1"/>
    <property type="molecule type" value="Genomic_DNA"/>
</dbReference>
<keyword evidence="3" id="KW-1185">Reference proteome</keyword>
<dbReference type="Proteomes" id="UP001159363">
    <property type="component" value="Chromosome 12"/>
</dbReference>
<organism evidence="2 3">
    <name type="scientific">Dryococelus australis</name>
    <dbReference type="NCBI Taxonomy" id="614101"/>
    <lineage>
        <taxon>Eukaryota</taxon>
        <taxon>Metazoa</taxon>
        <taxon>Ecdysozoa</taxon>
        <taxon>Arthropoda</taxon>
        <taxon>Hexapoda</taxon>
        <taxon>Insecta</taxon>
        <taxon>Pterygota</taxon>
        <taxon>Neoptera</taxon>
        <taxon>Polyneoptera</taxon>
        <taxon>Phasmatodea</taxon>
        <taxon>Verophasmatodea</taxon>
        <taxon>Anareolatae</taxon>
        <taxon>Phasmatidae</taxon>
        <taxon>Eurycanthinae</taxon>
        <taxon>Dryococelus</taxon>
    </lineage>
</organism>
<feature type="compositionally biased region" description="Polar residues" evidence="1">
    <location>
        <begin position="38"/>
        <end position="70"/>
    </location>
</feature>
<accession>A0ABQ9GCC0</accession>
<protein>
    <submittedName>
        <fullName evidence="2">Uncharacterized protein</fullName>
    </submittedName>
</protein>
<evidence type="ECO:0000313" key="3">
    <source>
        <dbReference type="Proteomes" id="UP001159363"/>
    </source>
</evidence>
<evidence type="ECO:0000256" key="1">
    <source>
        <dbReference type="SAM" id="MobiDB-lite"/>
    </source>
</evidence>
<feature type="region of interest" description="Disordered" evidence="1">
    <location>
        <begin position="1"/>
        <end position="71"/>
    </location>
</feature>
<reference evidence="2 3" key="1">
    <citation type="submission" date="2023-02" db="EMBL/GenBank/DDBJ databases">
        <title>LHISI_Scaffold_Assembly.</title>
        <authorList>
            <person name="Stuart O.P."/>
            <person name="Cleave R."/>
            <person name="Magrath M.J.L."/>
            <person name="Mikheyev A.S."/>
        </authorList>
    </citation>
    <scope>NUCLEOTIDE SEQUENCE [LARGE SCALE GENOMIC DNA]</scope>
    <source>
        <strain evidence="2">Daus_M_001</strain>
        <tissue evidence="2">Leg muscle</tissue>
    </source>
</reference>
<proteinExistence type="predicted"/>
<sequence>MSDSDTDTCSESDDNYKDSDFTVPDTESDDYSLPVCTVVSQPSTSKDTTHSQSTLQEDSACSQPSGSRDTTFFRRTVPGDDAVVQCIVNGDRAVSQPSVSRRTAVAQPNAPNSTAVVERGRKRACNPEEWARKRLTGHDYINRNGKCIERNVPDQSKQNIFIRGSVQARAINRQHPVNNSKVPRIVSFNYFLRYGKDDIRVCKKYFRDT</sequence>